<dbReference type="SUPFAM" id="SSF57667">
    <property type="entry name" value="beta-beta-alpha zinc fingers"/>
    <property type="match status" value="1"/>
</dbReference>
<dbReference type="GO" id="GO:0003700">
    <property type="term" value="F:DNA-binding transcription factor activity"/>
    <property type="evidence" value="ECO:0007669"/>
    <property type="project" value="InterPro"/>
</dbReference>
<keyword evidence="1" id="KW-0862">Zinc</keyword>
<evidence type="ECO:0000313" key="5">
    <source>
        <dbReference type="Proteomes" id="UP000682877"/>
    </source>
</evidence>
<dbReference type="InterPro" id="IPR013087">
    <property type="entry name" value="Znf_C2H2_type"/>
</dbReference>
<evidence type="ECO:0000256" key="2">
    <source>
        <dbReference type="SAM" id="MobiDB-lite"/>
    </source>
</evidence>
<dbReference type="Pfam" id="PF13912">
    <property type="entry name" value="zf-C2H2_6"/>
    <property type="match status" value="1"/>
</dbReference>
<keyword evidence="5" id="KW-1185">Reference proteome</keyword>
<reference evidence="4" key="1">
    <citation type="submission" date="2021-01" db="EMBL/GenBank/DDBJ databases">
        <authorList>
            <person name="Bezrukov I."/>
        </authorList>
    </citation>
    <scope>NUCLEOTIDE SEQUENCE</scope>
</reference>
<feature type="domain" description="C2H2-type" evidence="3">
    <location>
        <begin position="79"/>
        <end position="106"/>
    </location>
</feature>
<protein>
    <recommendedName>
        <fullName evidence="3">C2H2-type domain-containing protein</fullName>
    </recommendedName>
</protein>
<feature type="compositionally biased region" description="Basic and acidic residues" evidence="2">
    <location>
        <begin position="29"/>
        <end position="44"/>
    </location>
</feature>
<dbReference type="InterPro" id="IPR036236">
    <property type="entry name" value="Znf_C2H2_sf"/>
</dbReference>
<name>A0A8S2B4J2_ARAAE</name>
<evidence type="ECO:0000256" key="1">
    <source>
        <dbReference type="PROSITE-ProRule" id="PRU00042"/>
    </source>
</evidence>
<feature type="compositionally biased region" description="Low complexity" evidence="2">
    <location>
        <begin position="1"/>
        <end position="17"/>
    </location>
</feature>
<accession>A0A8S2B4J2</accession>
<dbReference type="AlphaFoldDB" id="A0A8S2B4J2"/>
<sequence length="423" mass="46360">MENQSMSSSNSSSSPQKPDQKLKSPVVTVEEKETRNNPEQRSPHEVVAENTILELPTFRQFFRTKKNTVLYRPMNNKIHICDFCHKVFQNGYALGGHVKCHKKERELEKQGKLSGGTSLAPFPSFPLLSSGPFMYVQGGSSYKRKMTDSMPSGGTSLAPFQSFPFLSSGPFMYGQGGSSSTDDINLDLTLGPSSKSTGGSNNNTNPSFHGNLFTPMRPCVSGYNFGAGNPVNPNTRYLPPYGNNNLCPDLFSLQGNGSGFSPSKSLFLMAQNKSMVPPFASPYPTTNLCYDLFNGWVSSHSSLISKGENRFMVHPFAPPYGNNNVCPDLFSLQENGMGSSHSKSLISMEKNIAMVPPYVPSTGTTTDLLLSSQVNGSGSSNSKSLISKGEKEVVVIEDDDDDEEEEDIVTMRWLAKKKRSRRE</sequence>
<feature type="region of interest" description="Disordered" evidence="2">
    <location>
        <begin position="1"/>
        <end position="44"/>
    </location>
</feature>
<dbReference type="Proteomes" id="UP000682877">
    <property type="component" value="Chromosome 8"/>
</dbReference>
<evidence type="ECO:0000259" key="3">
    <source>
        <dbReference type="PROSITE" id="PS50157"/>
    </source>
</evidence>
<dbReference type="PANTHER" id="PTHR45730:SF128">
    <property type="entry name" value="C2H2 AND C2HC ZINC FINGERS SUPERFAMILY PROTEIN-RELATED"/>
    <property type="match status" value="1"/>
</dbReference>
<dbReference type="EMBL" id="LR999458">
    <property type="protein sequence ID" value="CAE6240035.1"/>
    <property type="molecule type" value="Genomic_DNA"/>
</dbReference>
<dbReference type="PROSITE" id="PS50157">
    <property type="entry name" value="ZINC_FINGER_C2H2_2"/>
    <property type="match status" value="1"/>
</dbReference>
<gene>
    <name evidence="4" type="ORF">AARE701A_LOCUS21477</name>
</gene>
<keyword evidence="1" id="KW-0479">Metal-binding</keyword>
<keyword evidence="1" id="KW-0863">Zinc-finger</keyword>
<dbReference type="GO" id="GO:0008270">
    <property type="term" value="F:zinc ion binding"/>
    <property type="evidence" value="ECO:0007669"/>
    <property type="project" value="UniProtKB-KW"/>
</dbReference>
<dbReference type="PROSITE" id="PS00028">
    <property type="entry name" value="ZINC_FINGER_C2H2_1"/>
    <property type="match status" value="1"/>
</dbReference>
<organism evidence="4 5">
    <name type="scientific">Arabidopsis arenosa</name>
    <name type="common">Sand rock-cress</name>
    <name type="synonym">Cardaminopsis arenosa</name>
    <dbReference type="NCBI Taxonomy" id="38785"/>
    <lineage>
        <taxon>Eukaryota</taxon>
        <taxon>Viridiplantae</taxon>
        <taxon>Streptophyta</taxon>
        <taxon>Embryophyta</taxon>
        <taxon>Tracheophyta</taxon>
        <taxon>Spermatophyta</taxon>
        <taxon>Magnoliopsida</taxon>
        <taxon>eudicotyledons</taxon>
        <taxon>Gunneridae</taxon>
        <taxon>Pentapetalae</taxon>
        <taxon>rosids</taxon>
        <taxon>malvids</taxon>
        <taxon>Brassicales</taxon>
        <taxon>Brassicaceae</taxon>
        <taxon>Camelineae</taxon>
        <taxon>Arabidopsis</taxon>
    </lineage>
</organism>
<dbReference type="PANTHER" id="PTHR45730">
    <property type="entry name" value="ZINC FINGER PROTEIN JAGGED"/>
    <property type="match status" value="1"/>
</dbReference>
<proteinExistence type="predicted"/>
<evidence type="ECO:0000313" key="4">
    <source>
        <dbReference type="EMBL" id="CAE6240035.1"/>
    </source>
</evidence>
<dbReference type="InterPro" id="IPR045320">
    <property type="entry name" value="JAGGED/SL1-like"/>
</dbReference>